<evidence type="ECO:0000256" key="4">
    <source>
        <dbReference type="ARBA" id="ARBA00022695"/>
    </source>
</evidence>
<comment type="domain">
    <text evidence="12">Contains an N-terminal zinc-binding domain, a central core domain that contains the primase activity, and a C-terminal DnaB-binding domain.</text>
</comment>
<name>A0A6G8APF6_9ENTE</name>
<dbReference type="PROSITE" id="PS50880">
    <property type="entry name" value="TOPRIM"/>
    <property type="match status" value="1"/>
</dbReference>
<dbReference type="InterPro" id="IPR037068">
    <property type="entry name" value="DNA_primase_core_N_sf"/>
</dbReference>
<dbReference type="PANTHER" id="PTHR30313:SF2">
    <property type="entry name" value="DNA PRIMASE"/>
    <property type="match status" value="1"/>
</dbReference>
<keyword evidence="7 12" id="KW-0863">Zinc-finger</keyword>
<dbReference type="GO" id="GO:0003677">
    <property type="term" value="F:DNA binding"/>
    <property type="evidence" value="ECO:0007669"/>
    <property type="project" value="UniProtKB-KW"/>
</dbReference>
<dbReference type="Pfam" id="PF08275">
    <property type="entry name" value="DNAG_N"/>
    <property type="match status" value="1"/>
</dbReference>
<dbReference type="SMART" id="SM00400">
    <property type="entry name" value="ZnF_CHCC"/>
    <property type="match status" value="1"/>
</dbReference>
<dbReference type="GO" id="GO:0003899">
    <property type="term" value="F:DNA-directed RNA polymerase activity"/>
    <property type="evidence" value="ECO:0007669"/>
    <property type="project" value="UniProtKB-UniRule"/>
</dbReference>
<dbReference type="InterPro" id="IPR034151">
    <property type="entry name" value="TOPRIM_DnaG_bac"/>
</dbReference>
<dbReference type="GO" id="GO:1990077">
    <property type="term" value="C:primosome complex"/>
    <property type="evidence" value="ECO:0007669"/>
    <property type="project" value="UniProtKB-KW"/>
</dbReference>
<dbReference type="HAMAP" id="MF_00974">
    <property type="entry name" value="DNA_primase_DnaG"/>
    <property type="match status" value="1"/>
</dbReference>
<dbReference type="InterPro" id="IPR050219">
    <property type="entry name" value="DnaG_primase"/>
</dbReference>
<dbReference type="RefSeq" id="WP_166008274.1">
    <property type="nucleotide sequence ID" value="NZ_CP049886.1"/>
</dbReference>
<evidence type="ECO:0000256" key="9">
    <source>
        <dbReference type="ARBA" id="ARBA00022842"/>
    </source>
</evidence>
<dbReference type="InterPro" id="IPR030846">
    <property type="entry name" value="DnaG_bac"/>
</dbReference>
<evidence type="ECO:0000256" key="8">
    <source>
        <dbReference type="ARBA" id="ARBA00022833"/>
    </source>
</evidence>
<evidence type="ECO:0000256" key="11">
    <source>
        <dbReference type="ARBA" id="ARBA00023163"/>
    </source>
</evidence>
<protein>
    <recommendedName>
        <fullName evidence="12 13">DNA primase</fullName>
        <ecNumber evidence="12">2.7.7.101</ecNumber>
    </recommendedName>
</protein>
<dbReference type="GO" id="GO:0006269">
    <property type="term" value="P:DNA replication, synthesis of primer"/>
    <property type="evidence" value="ECO:0007669"/>
    <property type="project" value="UniProtKB-UniRule"/>
</dbReference>
<comment type="catalytic activity">
    <reaction evidence="12">
        <text>ssDNA + n NTP = ssDNA/pppN(pN)n-1 hybrid + (n-1) diphosphate.</text>
        <dbReference type="EC" id="2.7.7.101"/>
    </reaction>
</comment>
<dbReference type="InterPro" id="IPR006295">
    <property type="entry name" value="DNA_primase_DnaG"/>
</dbReference>
<reference evidence="16 17" key="1">
    <citation type="submission" date="2020-03" db="EMBL/GenBank/DDBJ databases">
        <title>Vagococcus sp. nov., isolated from beetles.</title>
        <authorList>
            <person name="Hyun D.-W."/>
            <person name="Bae J.-W."/>
        </authorList>
    </citation>
    <scope>NUCLEOTIDE SEQUENCE [LARGE SCALE GENOMIC DNA]</scope>
    <source>
        <strain evidence="16 17">HDW17A</strain>
    </source>
</reference>
<sequence>MSQRIPHEVIEDIRNQANIVDVVGQYVQLKKSGKNHFGLCPFHDERSPSFSVAEDKQMYHCFGCGKGGNVFKFLQDLEGLTFPESVKKVADLGNMAIDLSFVGSQPAMETPEQKAKAALIELHESAADMYHHILLNTEVGAEALAYLNERGLTEEIIKEFQIGFAPAERILLQKIYERDEVPRERQIASGLMSERHDGELVDRFYQRIMFPIRDGRGQTVAFSGRILPNEKIDSSKQPKYLNSAETDIFNKREVLFNFDKAKGHARKEQELILFEGFMDVIAAWRAGVKHGVASMGTSLTNEQVRMIQKTTPQVLICYDGDSAGIEATHRALDLLGKQTNLELGVLSIPGGLDPDEYLKENGEEQFQTFFNTGRESVFTFMMRYHQRGKNLQTEQDRFTYIEQVVKELAKVNSVIEREVYIKQLSDEFDISVDAISAELAKAKTEERQEYQQQRQQQQYEPEMVEEPVYQQQPGTVREFQERPLTTGEHAEKLLLYRLMTERGVHGKINQIPDFAFNHDEYQELYQHFNDYMLTHSQFDASAFVDYLKEEPLKQKFVTVFYQEMSEESSEREISDYLIAIKQARLEGIKQEKIKEQREANRVGNKQLEQELTIEIINIQRNLKNLR</sequence>
<dbReference type="FunFam" id="3.90.580.10:FF:000001">
    <property type="entry name" value="DNA primase"/>
    <property type="match status" value="1"/>
</dbReference>
<dbReference type="EC" id="2.7.7.101" evidence="12"/>
<dbReference type="SUPFAM" id="SSF57783">
    <property type="entry name" value="Zinc beta-ribbon"/>
    <property type="match status" value="1"/>
</dbReference>
<evidence type="ECO:0000313" key="16">
    <source>
        <dbReference type="EMBL" id="QIL46886.1"/>
    </source>
</evidence>
<keyword evidence="17" id="KW-1185">Reference proteome</keyword>
<evidence type="ECO:0000256" key="6">
    <source>
        <dbReference type="ARBA" id="ARBA00022723"/>
    </source>
</evidence>
<evidence type="ECO:0000256" key="1">
    <source>
        <dbReference type="ARBA" id="ARBA00022478"/>
    </source>
</evidence>
<keyword evidence="6 12" id="KW-0479">Metal-binding</keyword>
<dbReference type="Proteomes" id="UP000500890">
    <property type="component" value="Chromosome"/>
</dbReference>
<proteinExistence type="inferred from homology"/>
<keyword evidence="10 12" id="KW-0238">DNA-binding</keyword>
<comment type="function">
    <text evidence="12 13">RNA polymerase that catalyzes the synthesis of short RNA molecules used as primers for DNA polymerase during DNA replication.</text>
</comment>
<evidence type="ECO:0000256" key="2">
    <source>
        <dbReference type="ARBA" id="ARBA00022515"/>
    </source>
</evidence>
<gene>
    <name evidence="12" type="primary">dnaG</name>
    <name evidence="16" type="ORF">G7081_07270</name>
</gene>
<dbReference type="InterPro" id="IPR036977">
    <property type="entry name" value="DNA_primase_Znf_CHC2"/>
</dbReference>
<feature type="zinc finger region" description="CHC2-type" evidence="12 14">
    <location>
        <begin position="40"/>
        <end position="64"/>
    </location>
</feature>
<evidence type="ECO:0000256" key="5">
    <source>
        <dbReference type="ARBA" id="ARBA00022705"/>
    </source>
</evidence>
<dbReference type="Gene3D" id="3.40.1360.10">
    <property type="match status" value="1"/>
</dbReference>
<evidence type="ECO:0000256" key="3">
    <source>
        <dbReference type="ARBA" id="ARBA00022679"/>
    </source>
</evidence>
<feature type="domain" description="Toprim" evidence="15">
    <location>
        <begin position="269"/>
        <end position="349"/>
    </location>
</feature>
<evidence type="ECO:0000256" key="10">
    <source>
        <dbReference type="ARBA" id="ARBA00023125"/>
    </source>
</evidence>
<keyword evidence="11 12" id="KW-0804">Transcription</keyword>
<dbReference type="GO" id="GO:0008270">
    <property type="term" value="F:zinc ion binding"/>
    <property type="evidence" value="ECO:0007669"/>
    <property type="project" value="UniProtKB-UniRule"/>
</dbReference>
<dbReference type="PANTHER" id="PTHR30313">
    <property type="entry name" value="DNA PRIMASE"/>
    <property type="match status" value="1"/>
</dbReference>
<dbReference type="Pfam" id="PF10410">
    <property type="entry name" value="DnaB_bind"/>
    <property type="match status" value="1"/>
</dbReference>
<dbReference type="InterPro" id="IPR019475">
    <property type="entry name" value="DNA_primase_DnaB-bd"/>
</dbReference>
<keyword evidence="4 12" id="KW-0548">Nucleotidyltransferase</keyword>
<dbReference type="SUPFAM" id="SSF56731">
    <property type="entry name" value="DNA primase core"/>
    <property type="match status" value="1"/>
</dbReference>
<dbReference type="InterPro" id="IPR013264">
    <property type="entry name" value="DNAG_N"/>
</dbReference>
<keyword evidence="5 12" id="KW-0235">DNA replication</keyword>
<dbReference type="Pfam" id="PF01807">
    <property type="entry name" value="Zn_ribbon_DnaG"/>
    <property type="match status" value="1"/>
</dbReference>
<dbReference type="NCBIfam" id="TIGR01391">
    <property type="entry name" value="dnaG"/>
    <property type="match status" value="1"/>
</dbReference>
<dbReference type="Gene3D" id="1.10.860.10">
    <property type="entry name" value="DNAb Helicase, Chain A"/>
    <property type="match status" value="1"/>
</dbReference>
<evidence type="ECO:0000256" key="7">
    <source>
        <dbReference type="ARBA" id="ARBA00022771"/>
    </source>
</evidence>
<dbReference type="KEGG" id="vah:G7081_07270"/>
<dbReference type="SMART" id="SM00493">
    <property type="entry name" value="TOPRIM"/>
    <property type="match status" value="1"/>
</dbReference>
<evidence type="ECO:0000256" key="14">
    <source>
        <dbReference type="PIRSR" id="PIRSR002811-1"/>
    </source>
</evidence>
<keyword evidence="1 12" id="KW-0240">DNA-directed RNA polymerase</keyword>
<organism evidence="16 17">
    <name type="scientific">Vagococcus coleopterorum</name>
    <dbReference type="NCBI Taxonomy" id="2714946"/>
    <lineage>
        <taxon>Bacteria</taxon>
        <taxon>Bacillati</taxon>
        <taxon>Bacillota</taxon>
        <taxon>Bacilli</taxon>
        <taxon>Lactobacillales</taxon>
        <taxon>Enterococcaceae</taxon>
        <taxon>Vagococcus</taxon>
    </lineage>
</organism>
<dbReference type="Gene3D" id="3.90.580.10">
    <property type="entry name" value="Zinc finger, CHC2-type domain"/>
    <property type="match status" value="1"/>
</dbReference>
<dbReference type="GO" id="GO:0005737">
    <property type="term" value="C:cytoplasm"/>
    <property type="evidence" value="ECO:0007669"/>
    <property type="project" value="TreeGrafter"/>
</dbReference>
<dbReference type="InterPro" id="IPR016136">
    <property type="entry name" value="DNA_helicase_N/primase_C"/>
</dbReference>
<dbReference type="Gene3D" id="3.90.980.10">
    <property type="entry name" value="DNA primase, catalytic core, N-terminal domain"/>
    <property type="match status" value="1"/>
</dbReference>
<dbReference type="AlphaFoldDB" id="A0A6G8APF6"/>
<evidence type="ECO:0000259" key="15">
    <source>
        <dbReference type="PROSITE" id="PS50880"/>
    </source>
</evidence>
<dbReference type="CDD" id="cd03364">
    <property type="entry name" value="TOPRIM_DnaG_primases"/>
    <property type="match status" value="1"/>
</dbReference>
<dbReference type="InterPro" id="IPR006171">
    <property type="entry name" value="TOPRIM_dom"/>
</dbReference>
<keyword evidence="9" id="KW-0460">Magnesium</keyword>
<dbReference type="PIRSF" id="PIRSF002811">
    <property type="entry name" value="DnaG"/>
    <property type="match status" value="1"/>
</dbReference>
<keyword evidence="8 12" id="KW-0862">Zinc</keyword>
<dbReference type="GO" id="GO:0000428">
    <property type="term" value="C:DNA-directed RNA polymerase complex"/>
    <property type="evidence" value="ECO:0007669"/>
    <property type="project" value="UniProtKB-KW"/>
</dbReference>
<dbReference type="Pfam" id="PF13155">
    <property type="entry name" value="Toprim_2"/>
    <property type="match status" value="1"/>
</dbReference>
<evidence type="ECO:0000256" key="13">
    <source>
        <dbReference type="PIRNR" id="PIRNR002811"/>
    </source>
</evidence>
<keyword evidence="3 12" id="KW-0808">Transferase</keyword>
<evidence type="ECO:0000313" key="17">
    <source>
        <dbReference type="Proteomes" id="UP000500890"/>
    </source>
</evidence>
<evidence type="ECO:0000256" key="12">
    <source>
        <dbReference type="HAMAP-Rule" id="MF_00974"/>
    </source>
</evidence>
<comment type="subunit">
    <text evidence="12">Monomer. Interacts with DnaB.</text>
</comment>
<accession>A0A6G8APF6</accession>
<dbReference type="EMBL" id="CP049886">
    <property type="protein sequence ID" value="QIL46886.1"/>
    <property type="molecule type" value="Genomic_DNA"/>
</dbReference>
<comment type="similarity">
    <text evidence="12 13">Belongs to the DnaG primase family.</text>
</comment>
<keyword evidence="2 12" id="KW-0639">Primosome</keyword>
<comment type="cofactor">
    <cofactor evidence="12 13 14">
        <name>Zn(2+)</name>
        <dbReference type="ChEBI" id="CHEBI:29105"/>
    </cofactor>
    <text evidence="12 13 14">Binds 1 zinc ion per monomer.</text>
</comment>
<dbReference type="InterPro" id="IPR002694">
    <property type="entry name" value="Znf_CHC2"/>
</dbReference>